<comment type="caution">
    <text evidence="2">The sequence shown here is derived from an EMBL/GenBank/DDBJ whole genome shotgun (WGS) entry which is preliminary data.</text>
</comment>
<sequence length="98" mass="11336">MDLTTNLIKQSNTTKEKNKTNYTLRNNILQKEHNILNLNKTYSKYFPPIPFRINTISLILEPSKPPQTNSPKLYLNNTTSATKNYPNYPKEVTLHPSS</sequence>
<feature type="compositionally biased region" description="Polar residues" evidence="1">
    <location>
        <begin position="66"/>
        <end position="85"/>
    </location>
</feature>
<accession>A0A9W4NY70</accession>
<reference evidence="2" key="1">
    <citation type="submission" date="2021-07" db="EMBL/GenBank/DDBJ databases">
        <authorList>
            <person name="Branca A.L. A."/>
        </authorList>
    </citation>
    <scope>NUCLEOTIDE SEQUENCE</scope>
</reference>
<evidence type="ECO:0000313" key="2">
    <source>
        <dbReference type="EMBL" id="CAG8425577.1"/>
    </source>
</evidence>
<protein>
    <submittedName>
        <fullName evidence="2">Uncharacterized protein</fullName>
    </submittedName>
</protein>
<organism evidence="2 3">
    <name type="scientific">Penicillium salamii</name>
    <dbReference type="NCBI Taxonomy" id="1612424"/>
    <lineage>
        <taxon>Eukaryota</taxon>
        <taxon>Fungi</taxon>
        <taxon>Dikarya</taxon>
        <taxon>Ascomycota</taxon>
        <taxon>Pezizomycotina</taxon>
        <taxon>Eurotiomycetes</taxon>
        <taxon>Eurotiomycetidae</taxon>
        <taxon>Eurotiales</taxon>
        <taxon>Aspergillaceae</taxon>
        <taxon>Penicillium</taxon>
    </lineage>
</organism>
<proteinExistence type="predicted"/>
<feature type="region of interest" description="Disordered" evidence="1">
    <location>
        <begin position="64"/>
        <end position="98"/>
    </location>
</feature>
<gene>
    <name evidence="2" type="ORF">PSALAMII_LOCUS10362</name>
</gene>
<keyword evidence="3" id="KW-1185">Reference proteome</keyword>
<dbReference type="OrthoDB" id="10264910at2759"/>
<evidence type="ECO:0000313" key="3">
    <source>
        <dbReference type="Proteomes" id="UP001152649"/>
    </source>
</evidence>
<name>A0A9W4NY70_9EURO</name>
<dbReference type="Proteomes" id="UP001152649">
    <property type="component" value="Unassembled WGS sequence"/>
</dbReference>
<dbReference type="EMBL" id="CAJVPG010000448">
    <property type="protein sequence ID" value="CAG8425577.1"/>
    <property type="molecule type" value="Genomic_DNA"/>
</dbReference>
<evidence type="ECO:0000256" key="1">
    <source>
        <dbReference type="SAM" id="MobiDB-lite"/>
    </source>
</evidence>
<dbReference type="AlphaFoldDB" id="A0A9W4NY70"/>